<feature type="chain" id="PRO_5002975255" description="DUF1161 domain-containing protein" evidence="1">
    <location>
        <begin position="31"/>
        <end position="100"/>
    </location>
</feature>
<keyword evidence="1" id="KW-0732">Signal</keyword>
<dbReference type="eggNOG" id="ENOG5032STG">
    <property type="taxonomic scope" value="Bacteria"/>
</dbReference>
<evidence type="ECO:0000313" key="2">
    <source>
        <dbReference type="EMBL" id="CAQ84276.1"/>
    </source>
</evidence>
<evidence type="ECO:0000313" key="3">
    <source>
        <dbReference type="Proteomes" id="UP000002747"/>
    </source>
</evidence>
<feature type="signal peptide" evidence="1">
    <location>
        <begin position="1"/>
        <end position="30"/>
    </location>
</feature>
<sequence>MSIKVMIMKKMRKALLSSALIFAVSPFAFSASVQTSCESVKEQIAQKIIHNGVPESGFKLEIVPNDQVEQASGKIVGHCENNTKKIVYTRQVSQSPKVTE</sequence>
<dbReference type="InterPro" id="IPR010595">
    <property type="entry name" value="DUF1161"/>
</dbReference>
<dbReference type="AlphaFoldDB" id="C7BK36"/>
<accession>C7BK36</accession>
<proteinExistence type="predicted"/>
<dbReference type="Pfam" id="PF06649">
    <property type="entry name" value="DUF1161"/>
    <property type="match status" value="1"/>
</dbReference>
<dbReference type="EMBL" id="FM162591">
    <property type="protein sequence ID" value="CAQ84276.1"/>
    <property type="molecule type" value="Genomic_DNA"/>
</dbReference>
<reference evidence="2 3" key="1">
    <citation type="journal article" date="2009" name="BMC Genomics">
        <title>Comparative genomics of the emerging human pathogen Photorhabdus asymbiotica with the insect pathogen Photorhabdus luminescens.</title>
        <authorList>
            <person name="Wilkinson P."/>
            <person name="Waterfield N.R."/>
            <person name="Crossman L."/>
            <person name="Corton C."/>
            <person name="Sanchez-Contreras M."/>
            <person name="Vlisidou I."/>
            <person name="Barron A."/>
            <person name="Bignell A."/>
            <person name="Clark L."/>
            <person name="Ormond D."/>
            <person name="Mayho M."/>
            <person name="Bason N."/>
            <person name="Smith F."/>
            <person name="Simmonds M."/>
            <person name="Churcher C."/>
            <person name="Harris D."/>
            <person name="Thompson N.R."/>
            <person name="Quail M."/>
            <person name="Parkhill J."/>
            <person name="ffrench-Constant R.H."/>
        </authorList>
    </citation>
    <scope>NUCLEOTIDE SEQUENCE [LARGE SCALE GENOMIC DNA]</scope>
    <source>
        <strain evidence="3">ATCC 43949 / 3105-77</strain>
    </source>
</reference>
<organism evidence="2 3">
    <name type="scientific">Photorhabdus asymbiotica subsp. asymbiotica (strain ATCC 43949 / 3105-77)</name>
    <name type="common">Xenorhabdus luminescens (strain 2)</name>
    <dbReference type="NCBI Taxonomy" id="553480"/>
    <lineage>
        <taxon>Bacteria</taxon>
        <taxon>Pseudomonadati</taxon>
        <taxon>Pseudomonadota</taxon>
        <taxon>Gammaproteobacteria</taxon>
        <taxon>Enterobacterales</taxon>
        <taxon>Morganellaceae</taxon>
        <taxon>Photorhabdus</taxon>
    </lineage>
</organism>
<dbReference type="KEGG" id="pay:PAU_02184"/>
<dbReference type="Proteomes" id="UP000002747">
    <property type="component" value="Chromosome"/>
</dbReference>
<name>C7BK36_PHOAA</name>
<protein>
    <recommendedName>
        <fullName evidence="4">DUF1161 domain-containing protein</fullName>
    </recommendedName>
</protein>
<gene>
    <name evidence="2" type="ordered locus">PAU_02184</name>
</gene>
<dbReference type="STRING" id="291112.PAU_02184"/>
<evidence type="ECO:0000256" key="1">
    <source>
        <dbReference type="SAM" id="SignalP"/>
    </source>
</evidence>
<evidence type="ECO:0008006" key="4">
    <source>
        <dbReference type="Google" id="ProtNLM"/>
    </source>
</evidence>